<proteinExistence type="inferred from homology"/>
<comment type="subcellular location">
    <subcellularLocation>
        <location evidence="1">Cell membrane</location>
    </subcellularLocation>
</comment>
<protein>
    <recommendedName>
        <fullName evidence="1">Sporulation sigma-E factor-processing peptidase</fullName>
        <ecNumber evidence="1">3.4.23.-</ecNumber>
    </recommendedName>
    <alternativeName>
        <fullName evidence="1">Membrane-associated aspartic protease</fullName>
    </alternativeName>
    <alternativeName>
        <fullName evidence="1">Stage II sporulation protein GA</fullName>
    </alternativeName>
</protein>
<dbReference type="GO" id="GO:0030436">
    <property type="term" value="P:asexual sporulation"/>
    <property type="evidence" value="ECO:0007669"/>
    <property type="project" value="InterPro"/>
</dbReference>
<keyword evidence="1" id="KW-0064">Aspartyl protease</keyword>
<evidence type="ECO:0000313" key="5">
    <source>
        <dbReference type="Proteomes" id="UP000075806"/>
    </source>
</evidence>
<keyword evidence="3" id="KW-0812">Transmembrane</keyword>
<feature type="transmembrane region" description="Helical" evidence="3">
    <location>
        <begin position="90"/>
        <end position="109"/>
    </location>
</feature>
<dbReference type="GO" id="GO:0004190">
    <property type="term" value="F:aspartic-type endopeptidase activity"/>
    <property type="evidence" value="ECO:0007669"/>
    <property type="project" value="UniProtKB-KW"/>
</dbReference>
<dbReference type="GO" id="GO:0005886">
    <property type="term" value="C:plasma membrane"/>
    <property type="evidence" value="ECO:0007669"/>
    <property type="project" value="UniProtKB-SubCell"/>
</dbReference>
<keyword evidence="1 3" id="KW-0472">Membrane</keyword>
<comment type="caution">
    <text evidence="4">The sequence shown here is derived from an EMBL/GenBank/DDBJ whole genome shotgun (WGS) entry which is preliminary data.</text>
</comment>
<dbReference type="EMBL" id="LTAO01000001">
    <property type="protein sequence ID" value="KYG35167.1"/>
    <property type="molecule type" value="Genomic_DNA"/>
</dbReference>
<dbReference type="Pfam" id="PF03419">
    <property type="entry name" value="Peptidase_U4"/>
    <property type="match status" value="1"/>
</dbReference>
<organism evidence="4 5">
    <name type="scientific">Alkalihalobacillus trypoxylicola</name>
    <dbReference type="NCBI Taxonomy" id="519424"/>
    <lineage>
        <taxon>Bacteria</taxon>
        <taxon>Bacillati</taxon>
        <taxon>Bacillota</taxon>
        <taxon>Bacilli</taxon>
        <taxon>Bacillales</taxon>
        <taxon>Bacillaceae</taxon>
        <taxon>Alkalihalobacillus</taxon>
    </lineage>
</organism>
<comment type="subunit">
    <text evidence="1">Self-associates. Interacts with SigE. Interacts with SpoIIR.</text>
</comment>
<accession>A0A161QB85</accession>
<dbReference type="PIRSF" id="PIRSF018571">
    <property type="entry name" value="SpoIIGA"/>
    <property type="match status" value="1"/>
</dbReference>
<keyword evidence="1" id="KW-0645">Protease</keyword>
<dbReference type="EC" id="3.4.23.-" evidence="1"/>
<feature type="transmembrane region" description="Helical" evidence="3">
    <location>
        <begin position="61"/>
        <end position="78"/>
    </location>
</feature>
<dbReference type="AlphaFoldDB" id="A0A161QB85"/>
<name>A0A161QB85_9BACI</name>
<dbReference type="STRING" id="519424.AZF04_02185"/>
<dbReference type="NCBIfam" id="TIGR02854">
    <property type="entry name" value="spore_II_GA"/>
    <property type="match status" value="1"/>
</dbReference>
<evidence type="ECO:0000256" key="1">
    <source>
        <dbReference type="PIRNR" id="PIRNR018571"/>
    </source>
</evidence>
<sequence length="308" mass="35431">MTVYLDLIWLLNFGIDYLLIALTAIVLKRKFRHIRFLLATFFASLIVFAMFTSFASIVYQPWFKGLFSILIVWIAFGYQRLRFFMQNLAMFYFVTFMTGGGLFALHYFWQTELDILSIFAPENGVFIGSQFSWFFVLIGFPLVWYFSKQRFETIETKKIQAEQIVEIRIVISDKELNVKGLIDTGNQLVDPITKSPVMILETSQLKQVYSSEMVDELLKVVDGHETTLAEKEGIAHRVRIIPYRVIGQSNPFLVAIKPDMVEIMNHGEVFQNEKVLIGLQDGELSADGLFTSIIHPKLVINPTVEKLA</sequence>
<keyword evidence="1" id="KW-0749">Sporulation</keyword>
<evidence type="ECO:0000256" key="2">
    <source>
        <dbReference type="PIRSR" id="PIRSR018571-1"/>
    </source>
</evidence>
<evidence type="ECO:0000313" key="4">
    <source>
        <dbReference type="EMBL" id="KYG35167.1"/>
    </source>
</evidence>
<dbReference type="InterPro" id="IPR005081">
    <property type="entry name" value="SpoIIGA"/>
</dbReference>
<feature type="transmembrane region" description="Helical" evidence="3">
    <location>
        <begin position="34"/>
        <end position="55"/>
    </location>
</feature>
<feature type="transmembrane region" description="Helical" evidence="3">
    <location>
        <begin position="129"/>
        <end position="147"/>
    </location>
</feature>
<feature type="active site" evidence="2">
    <location>
        <position position="183"/>
    </location>
</feature>
<keyword evidence="3" id="KW-1133">Transmembrane helix</keyword>
<dbReference type="RefSeq" id="WP_061947367.1">
    <property type="nucleotide sequence ID" value="NZ_LTAO01000001.1"/>
</dbReference>
<comment type="function">
    <text evidence="1">Probable aspartic protease that is responsible for the proteolytic cleavage of the RNA polymerase sigma E factor (SigE/spoIIGB) to yield the active peptide in the mother cell during sporulation. Responds to a signal from the forespore that is triggered by the extracellular signal protein SpoIIR.</text>
</comment>
<gene>
    <name evidence="4" type="ORF">AZF04_02185</name>
</gene>
<comment type="similarity">
    <text evidence="1">Belongs to the peptidase U4 family.</text>
</comment>
<feature type="transmembrane region" description="Helical" evidence="3">
    <location>
        <begin position="6"/>
        <end position="27"/>
    </location>
</feature>
<dbReference type="GO" id="GO:0006508">
    <property type="term" value="P:proteolysis"/>
    <property type="evidence" value="ECO:0007669"/>
    <property type="project" value="UniProtKB-KW"/>
</dbReference>
<keyword evidence="1" id="KW-1003">Cell membrane</keyword>
<dbReference type="OrthoDB" id="2690199at2"/>
<dbReference type="Proteomes" id="UP000075806">
    <property type="component" value="Unassembled WGS sequence"/>
</dbReference>
<dbReference type="GO" id="GO:0030435">
    <property type="term" value="P:sporulation resulting in formation of a cellular spore"/>
    <property type="evidence" value="ECO:0007669"/>
    <property type="project" value="UniProtKB-KW"/>
</dbReference>
<keyword evidence="5" id="KW-1185">Reference proteome</keyword>
<reference evidence="4" key="1">
    <citation type="submission" date="2016-02" db="EMBL/GenBank/DDBJ databases">
        <title>Genome sequence of Bacillus trypoxylicola KCTC 13244(T).</title>
        <authorList>
            <person name="Jeong H."/>
            <person name="Park S.-H."/>
            <person name="Choi S.-K."/>
        </authorList>
    </citation>
    <scope>NUCLEOTIDE SEQUENCE [LARGE SCALE GENOMIC DNA]</scope>
    <source>
        <strain evidence="4">KCTC 13244</strain>
    </source>
</reference>
<evidence type="ECO:0000256" key="3">
    <source>
        <dbReference type="SAM" id="Phobius"/>
    </source>
</evidence>
<keyword evidence="1" id="KW-0378">Hydrolase</keyword>